<evidence type="ECO:0000259" key="4">
    <source>
        <dbReference type="Pfam" id="PF19289"/>
    </source>
</evidence>
<dbReference type="Pfam" id="PF19289">
    <property type="entry name" value="PmbA_TldD_3rd"/>
    <property type="match status" value="1"/>
</dbReference>
<evidence type="ECO:0000313" key="6">
    <source>
        <dbReference type="EMBL" id="OKL42479.1"/>
    </source>
</evidence>
<evidence type="ECO:0000259" key="3">
    <source>
        <dbReference type="Pfam" id="PF01523"/>
    </source>
</evidence>
<feature type="domain" description="Metalloprotease TldD/E N-terminal" evidence="3">
    <location>
        <begin position="29"/>
        <end position="91"/>
    </location>
</feature>
<proteinExistence type="inferred from homology"/>
<dbReference type="SUPFAM" id="SSF111283">
    <property type="entry name" value="Putative modulator of DNA gyrase, PmbA/TldD"/>
    <property type="match status" value="1"/>
</dbReference>
<dbReference type="Gene3D" id="3.30.2290.10">
    <property type="entry name" value="PmbA/TldD superfamily"/>
    <property type="match status" value="1"/>
</dbReference>
<feature type="compositionally biased region" description="Polar residues" evidence="2">
    <location>
        <begin position="338"/>
        <end position="358"/>
    </location>
</feature>
<evidence type="ECO:0000256" key="2">
    <source>
        <dbReference type="SAM" id="MobiDB-lite"/>
    </source>
</evidence>
<dbReference type="AlphaFoldDB" id="A0A1U7JCL0"/>
<dbReference type="Pfam" id="PF19290">
    <property type="entry name" value="PmbA_TldD_2nd"/>
    <property type="match status" value="1"/>
</dbReference>
<protein>
    <submittedName>
        <fullName evidence="6">Modulator protein</fullName>
    </submittedName>
</protein>
<dbReference type="STRING" id="197461.A3843_17565"/>
<feature type="domain" description="Metalloprotease TldD/E central" evidence="5">
    <location>
        <begin position="118"/>
        <end position="224"/>
    </location>
</feature>
<accession>A0A1U7JCL0</accession>
<keyword evidence="7" id="KW-1185">Reference proteome</keyword>
<evidence type="ECO:0000313" key="7">
    <source>
        <dbReference type="Proteomes" id="UP000185783"/>
    </source>
</evidence>
<dbReference type="InterPro" id="IPR047657">
    <property type="entry name" value="PmbA"/>
</dbReference>
<dbReference type="InterPro" id="IPR002510">
    <property type="entry name" value="Metalloprtase-TldD/E_N"/>
</dbReference>
<dbReference type="InterPro" id="IPR045570">
    <property type="entry name" value="Metalloprtase-TldD/E_cen_dom"/>
</dbReference>
<evidence type="ECO:0000259" key="5">
    <source>
        <dbReference type="Pfam" id="PF19290"/>
    </source>
</evidence>
<reference evidence="6 7" key="1">
    <citation type="submission" date="2016-03" db="EMBL/GenBank/DDBJ databases">
        <title>Genome sequence of Nesiotobacter sp. nov., a moderately halophilic alphaproteobacterium isolated from the Yellow Sea, China.</title>
        <authorList>
            <person name="Zhang G."/>
            <person name="Zhang R."/>
        </authorList>
    </citation>
    <scope>NUCLEOTIDE SEQUENCE [LARGE SCALE GENOMIC DNA]</scope>
    <source>
        <strain evidence="6 7">WB1-6</strain>
    </source>
</reference>
<organism evidence="6 7">
    <name type="scientific">Pseudovibrio exalbescens</name>
    <dbReference type="NCBI Taxonomy" id="197461"/>
    <lineage>
        <taxon>Bacteria</taxon>
        <taxon>Pseudomonadati</taxon>
        <taxon>Pseudomonadota</taxon>
        <taxon>Alphaproteobacteria</taxon>
        <taxon>Hyphomicrobiales</taxon>
        <taxon>Stappiaceae</taxon>
        <taxon>Pseudovibrio</taxon>
    </lineage>
</organism>
<evidence type="ECO:0000256" key="1">
    <source>
        <dbReference type="ARBA" id="ARBA00005836"/>
    </source>
</evidence>
<dbReference type="GO" id="GO:0005829">
    <property type="term" value="C:cytosol"/>
    <property type="evidence" value="ECO:0007669"/>
    <property type="project" value="TreeGrafter"/>
</dbReference>
<dbReference type="RefSeq" id="WP_028482505.1">
    <property type="nucleotide sequence ID" value="NZ_LVVZ01000041.1"/>
</dbReference>
<dbReference type="InterPro" id="IPR036059">
    <property type="entry name" value="TldD/PmbA_sf"/>
</dbReference>
<dbReference type="Proteomes" id="UP000185783">
    <property type="component" value="Unassembled WGS sequence"/>
</dbReference>
<sequence length="447" mass="46985">MTDVKAKSQLEEHALRLVEAAQKAGADAADAVAVTGSALGVQVREGKVEATDRSEGEDFTLRVFLGKQVASVSTNALESPESLAERAVAMARVVPEDPFAGLAEPERLLKDIPSLDLKDPRDVTVDELTQLALEAEAAGLAVDGVTKSGGAGAGWGTSGLVLATSHGFLGAYERSRTSFSMTAVAGDGTAMERDYEFDSRTYWEELSAAEDVGRLAGQRAVRRLNPRKVSTTQVPVIYEPRTARSLLGHFAGAINGASIARGTSFLKNFMDKQVFARGITITDDPHKPRGGATMPFDAEGAGAELLTLIEDGVLQTWLLDGAAARELGLTPNGRARRSGSTTSPGATNLTLQPGSTTPEEMMKDIGTGLLVTDLIGHGANGITGDYSRGASGFWIENGELAYPVSEITIAGNMKDMFLNLTPASDLDDRYAVATPSVRVEGLTIAGS</sequence>
<feature type="domain" description="Metalloprotease TldD/E C-terminal" evidence="4">
    <location>
        <begin position="232"/>
        <end position="446"/>
    </location>
</feature>
<dbReference type="PANTHER" id="PTHR43421:SF1">
    <property type="entry name" value="METALLOPROTEASE PMBA"/>
    <property type="match status" value="1"/>
</dbReference>
<dbReference type="InterPro" id="IPR035068">
    <property type="entry name" value="TldD/PmbA_N"/>
</dbReference>
<comment type="caution">
    <text evidence="6">The sequence shown here is derived from an EMBL/GenBank/DDBJ whole genome shotgun (WGS) entry which is preliminary data.</text>
</comment>
<comment type="similarity">
    <text evidence="1">Belongs to the peptidase U62 family.</text>
</comment>
<dbReference type="EMBL" id="LVVZ01000041">
    <property type="protein sequence ID" value="OKL42479.1"/>
    <property type="molecule type" value="Genomic_DNA"/>
</dbReference>
<name>A0A1U7JCL0_9HYPH</name>
<feature type="region of interest" description="Disordered" evidence="2">
    <location>
        <begin position="330"/>
        <end position="358"/>
    </location>
</feature>
<dbReference type="InterPro" id="IPR045569">
    <property type="entry name" value="Metalloprtase-TldD/E_C"/>
</dbReference>
<gene>
    <name evidence="6" type="ORF">A3843_17565</name>
</gene>
<dbReference type="GO" id="GO:0006508">
    <property type="term" value="P:proteolysis"/>
    <property type="evidence" value="ECO:0007669"/>
    <property type="project" value="InterPro"/>
</dbReference>
<dbReference type="Pfam" id="PF01523">
    <property type="entry name" value="PmbA_TldD_1st"/>
    <property type="match status" value="1"/>
</dbReference>
<dbReference type="PANTHER" id="PTHR43421">
    <property type="entry name" value="METALLOPROTEASE PMBA"/>
    <property type="match status" value="1"/>
</dbReference>
<dbReference type="GO" id="GO:0008237">
    <property type="term" value="F:metallopeptidase activity"/>
    <property type="evidence" value="ECO:0007669"/>
    <property type="project" value="InterPro"/>
</dbReference>